<gene>
    <name evidence="3" type="ORF">GQR91_04130</name>
    <name evidence="4" type="ORF">SAMN05216557_101854</name>
</gene>
<feature type="region of interest" description="Disordered" evidence="1">
    <location>
        <begin position="1"/>
        <end position="21"/>
    </location>
</feature>
<feature type="region of interest" description="Disordered" evidence="1">
    <location>
        <begin position="55"/>
        <end position="77"/>
    </location>
</feature>
<dbReference type="AlphaFoldDB" id="A0A1G7GF91"/>
<evidence type="ECO:0000256" key="2">
    <source>
        <dbReference type="SAM" id="Phobius"/>
    </source>
</evidence>
<keyword evidence="2" id="KW-0472">Membrane</keyword>
<keyword evidence="2" id="KW-0812">Transmembrane</keyword>
<reference evidence="4 5" key="1">
    <citation type="submission" date="2016-10" db="EMBL/GenBank/DDBJ databases">
        <authorList>
            <person name="Varghese N."/>
            <person name="Submissions S."/>
        </authorList>
    </citation>
    <scope>NUCLEOTIDE SEQUENCE [LARGE SCALE GENOMIC DNA]</scope>
    <source>
        <strain evidence="4 5">S7-754</strain>
    </source>
</reference>
<dbReference type="RefSeq" id="WP_149681269.1">
    <property type="nucleotide sequence ID" value="NZ_CP178397.1"/>
</dbReference>
<reference evidence="3 6" key="2">
    <citation type="submission" date="2019-12" db="EMBL/GenBank/DDBJ databases">
        <authorList>
            <person name="Zheng J."/>
        </authorList>
    </citation>
    <scope>NUCLEOTIDE SEQUENCE [LARGE SCALE GENOMIC DNA]</scope>
    <source>
        <strain evidence="3 6">DSM 27347</strain>
    </source>
</reference>
<evidence type="ECO:0000313" key="3">
    <source>
        <dbReference type="EMBL" id="MWC42847.1"/>
    </source>
</evidence>
<protein>
    <submittedName>
        <fullName evidence="4">Uncharacterized protein</fullName>
    </submittedName>
</protein>
<accession>A0A1G7GF91</accession>
<dbReference type="EMBL" id="WSUT01000005">
    <property type="protein sequence ID" value="MWC42847.1"/>
    <property type="molecule type" value="Genomic_DNA"/>
</dbReference>
<dbReference type="Proteomes" id="UP000323502">
    <property type="component" value="Unassembled WGS sequence"/>
</dbReference>
<dbReference type="Proteomes" id="UP000436801">
    <property type="component" value="Unassembled WGS sequence"/>
</dbReference>
<sequence length="77" mass="8763">MPDPHLDDRVHAADARAERRERREAPIIRRFAVIIAVVFVLGILTYAGMIFSHARQKERSDANATQVATPRDPMPDR</sequence>
<dbReference type="EMBL" id="FNBI01000001">
    <property type="protein sequence ID" value="SDE86794.1"/>
    <property type="molecule type" value="Genomic_DNA"/>
</dbReference>
<evidence type="ECO:0000313" key="5">
    <source>
        <dbReference type="Proteomes" id="UP000323502"/>
    </source>
</evidence>
<evidence type="ECO:0000313" key="6">
    <source>
        <dbReference type="Proteomes" id="UP000436801"/>
    </source>
</evidence>
<keyword evidence="5" id="KW-1185">Reference proteome</keyword>
<feature type="transmembrane region" description="Helical" evidence="2">
    <location>
        <begin position="31"/>
        <end position="51"/>
    </location>
</feature>
<evidence type="ECO:0000256" key="1">
    <source>
        <dbReference type="SAM" id="MobiDB-lite"/>
    </source>
</evidence>
<keyword evidence="2" id="KW-1133">Transmembrane helix</keyword>
<name>A0A1G7GF91_9SPHN</name>
<organism evidence="4 5">
    <name type="scientific">Sphingomonas carotinifaciens</name>
    <dbReference type="NCBI Taxonomy" id="1166323"/>
    <lineage>
        <taxon>Bacteria</taxon>
        <taxon>Pseudomonadati</taxon>
        <taxon>Pseudomonadota</taxon>
        <taxon>Alphaproteobacteria</taxon>
        <taxon>Sphingomonadales</taxon>
        <taxon>Sphingomonadaceae</taxon>
        <taxon>Sphingomonas</taxon>
    </lineage>
</organism>
<evidence type="ECO:0000313" key="4">
    <source>
        <dbReference type="EMBL" id="SDE86794.1"/>
    </source>
</evidence>
<proteinExistence type="predicted"/>